<dbReference type="GO" id="GO:0008202">
    <property type="term" value="P:steroid metabolic process"/>
    <property type="evidence" value="ECO:0007669"/>
    <property type="project" value="TreeGrafter"/>
</dbReference>
<dbReference type="Pfam" id="PF00106">
    <property type="entry name" value="adh_short"/>
    <property type="match status" value="1"/>
</dbReference>
<dbReference type="InterPro" id="IPR002347">
    <property type="entry name" value="SDR_fam"/>
</dbReference>
<dbReference type="InterPro" id="IPR020904">
    <property type="entry name" value="Sc_DH/Rdtase_CS"/>
</dbReference>
<keyword evidence="4" id="KW-1185">Reference proteome</keyword>
<evidence type="ECO:0000313" key="4">
    <source>
        <dbReference type="Proteomes" id="UP000801492"/>
    </source>
</evidence>
<evidence type="ECO:0000313" key="3">
    <source>
        <dbReference type="EMBL" id="KAF2892938.1"/>
    </source>
</evidence>
<dbReference type="PROSITE" id="PS00061">
    <property type="entry name" value="ADH_SHORT"/>
    <property type="match status" value="1"/>
</dbReference>
<protein>
    <submittedName>
        <fullName evidence="3">Uncharacterized protein</fullName>
    </submittedName>
</protein>
<dbReference type="PANTHER" id="PTHR43313">
    <property type="entry name" value="SHORT-CHAIN DEHYDROGENASE/REDUCTASE FAMILY 9C"/>
    <property type="match status" value="1"/>
</dbReference>
<gene>
    <name evidence="3" type="ORF">ILUMI_13232</name>
</gene>
<dbReference type="GO" id="GO:0016491">
    <property type="term" value="F:oxidoreductase activity"/>
    <property type="evidence" value="ECO:0007669"/>
    <property type="project" value="UniProtKB-KW"/>
</dbReference>
<dbReference type="OrthoDB" id="294295at2759"/>
<accession>A0A8K0CY53</accession>
<dbReference type="InterPro" id="IPR036291">
    <property type="entry name" value="NAD(P)-bd_dom_sf"/>
</dbReference>
<dbReference type="Proteomes" id="UP000801492">
    <property type="component" value="Unassembled WGS sequence"/>
</dbReference>
<sequence length="380" mass="42440">MGSNLSVSSYALTAFEIINEIYISIGAGVLGLIVLTEYGIRNSSIIRTLLMTTVTAGSLLFIFQCTQEEEPSPNKVIFITGCDSGLGFSLAQHACESGFTVLAGCLKLDSKGAKELRNLFGNNIHHIEIDVTRSTSVEVAVEVTDRFLKSNPNYRLWAIINNAGVMVFGEFEWLTERLIQDQLNINLAGSMRVTKAFCPLLRQHQGRLIVISSHCALATLPGLSVYGATKAGLLAWCDGLRVELKKYGVDVISFIPGSFPQHSNIMANQVENCYEMHSSFTPEQREFYGEYFKRYNSYLSVISGPKVITKINDLSLYKKFDKALLEVPPKTLYIHEPFKYSIYHILFKHTPVRIRDYLVTQFMQMPEYTARTGSLPGGIA</sequence>
<dbReference type="EMBL" id="VTPC01008349">
    <property type="protein sequence ID" value="KAF2892938.1"/>
    <property type="molecule type" value="Genomic_DNA"/>
</dbReference>
<proteinExistence type="predicted"/>
<dbReference type="PRINTS" id="PR00081">
    <property type="entry name" value="GDHRDH"/>
</dbReference>
<reference evidence="3" key="1">
    <citation type="submission" date="2019-08" db="EMBL/GenBank/DDBJ databases">
        <title>The genome of the North American firefly Photinus pyralis.</title>
        <authorList>
            <consortium name="Photinus pyralis genome working group"/>
            <person name="Fallon T.R."/>
            <person name="Sander Lower S.E."/>
            <person name="Weng J.-K."/>
        </authorList>
    </citation>
    <scope>NUCLEOTIDE SEQUENCE</scope>
    <source>
        <strain evidence="3">TRF0915ILg1</strain>
        <tissue evidence="3">Whole body</tissue>
    </source>
</reference>
<evidence type="ECO:0000256" key="2">
    <source>
        <dbReference type="SAM" id="Phobius"/>
    </source>
</evidence>
<keyword evidence="2" id="KW-0812">Transmembrane</keyword>
<organism evidence="3 4">
    <name type="scientific">Ignelater luminosus</name>
    <name type="common">Cucubano</name>
    <name type="synonym">Pyrophorus luminosus</name>
    <dbReference type="NCBI Taxonomy" id="2038154"/>
    <lineage>
        <taxon>Eukaryota</taxon>
        <taxon>Metazoa</taxon>
        <taxon>Ecdysozoa</taxon>
        <taxon>Arthropoda</taxon>
        <taxon>Hexapoda</taxon>
        <taxon>Insecta</taxon>
        <taxon>Pterygota</taxon>
        <taxon>Neoptera</taxon>
        <taxon>Endopterygota</taxon>
        <taxon>Coleoptera</taxon>
        <taxon>Polyphaga</taxon>
        <taxon>Elateriformia</taxon>
        <taxon>Elateroidea</taxon>
        <taxon>Elateridae</taxon>
        <taxon>Agrypninae</taxon>
        <taxon>Pyrophorini</taxon>
        <taxon>Ignelater</taxon>
    </lineage>
</organism>
<keyword evidence="2" id="KW-1133">Transmembrane helix</keyword>
<feature type="transmembrane region" description="Helical" evidence="2">
    <location>
        <begin position="20"/>
        <end position="38"/>
    </location>
</feature>
<keyword evidence="1" id="KW-0560">Oxidoreductase</keyword>
<dbReference type="PANTHER" id="PTHR43313:SF36">
    <property type="entry name" value="D-BETA-HYDROXYBUTYRATE DEHYDROGENASE, MITOCHONDRIAL"/>
    <property type="match status" value="1"/>
</dbReference>
<keyword evidence="2" id="KW-0472">Membrane</keyword>
<comment type="caution">
    <text evidence="3">The sequence shown here is derived from an EMBL/GenBank/DDBJ whole genome shotgun (WGS) entry which is preliminary data.</text>
</comment>
<name>A0A8K0CY53_IGNLU</name>
<evidence type="ECO:0000256" key="1">
    <source>
        <dbReference type="ARBA" id="ARBA00023002"/>
    </source>
</evidence>
<dbReference type="AlphaFoldDB" id="A0A8K0CY53"/>
<dbReference type="Gene3D" id="3.40.50.720">
    <property type="entry name" value="NAD(P)-binding Rossmann-like Domain"/>
    <property type="match status" value="1"/>
</dbReference>
<dbReference type="SUPFAM" id="SSF51735">
    <property type="entry name" value="NAD(P)-binding Rossmann-fold domains"/>
    <property type="match status" value="1"/>
</dbReference>